<dbReference type="FunFam" id="3.30.540.10:FF:000003">
    <property type="entry name" value="Inositol-1-monophosphatase"/>
    <property type="match status" value="1"/>
</dbReference>
<evidence type="ECO:0000256" key="3">
    <source>
        <dbReference type="ARBA" id="ARBA00009759"/>
    </source>
</evidence>
<dbReference type="Pfam" id="PF00459">
    <property type="entry name" value="Inositol_P"/>
    <property type="match status" value="1"/>
</dbReference>
<dbReference type="OrthoDB" id="9785695at2"/>
<evidence type="ECO:0000256" key="5">
    <source>
        <dbReference type="ARBA" id="ARBA00022801"/>
    </source>
</evidence>
<evidence type="ECO:0000313" key="12">
    <source>
        <dbReference type="Proteomes" id="UP000002770"/>
    </source>
</evidence>
<name>G9EUC1_9GAMM</name>
<dbReference type="FunCoup" id="G9EUC1">
    <property type="interactions" value="449"/>
</dbReference>
<dbReference type="eggNOG" id="COG0483">
    <property type="taxonomic scope" value="Bacteria"/>
</dbReference>
<comment type="similarity">
    <text evidence="3 10">Belongs to the inositol monophosphatase superfamily.</text>
</comment>
<dbReference type="GO" id="GO:0046872">
    <property type="term" value="F:metal ion binding"/>
    <property type="evidence" value="ECO:0007669"/>
    <property type="project" value="UniProtKB-KW"/>
</dbReference>
<dbReference type="AlphaFoldDB" id="G9EUC1"/>
<dbReference type="InterPro" id="IPR033942">
    <property type="entry name" value="IMPase"/>
</dbReference>
<reference evidence="11 12" key="1">
    <citation type="journal article" date="2011" name="BMC Genomics">
        <title>Insight into cross-talk between intra-amoebal pathogens.</title>
        <authorList>
            <person name="Gimenez G."/>
            <person name="Bertelli C."/>
            <person name="Moliner C."/>
            <person name="Robert C."/>
            <person name="Raoult D."/>
            <person name="Fournier P.E."/>
            <person name="Greub G."/>
        </authorList>
    </citation>
    <scope>NUCLEOTIDE SEQUENCE [LARGE SCALE GENOMIC DNA]</scope>
    <source>
        <strain evidence="11 12">LLAP12</strain>
    </source>
</reference>
<feature type="binding site" evidence="9">
    <location>
        <position position="83"/>
    </location>
    <ligand>
        <name>Mg(2+)</name>
        <dbReference type="ChEBI" id="CHEBI:18420"/>
        <label>1</label>
        <note>catalytic</note>
    </ligand>
</feature>
<dbReference type="PRINTS" id="PR00377">
    <property type="entry name" value="IMPHPHTASES"/>
</dbReference>
<dbReference type="FunFam" id="3.40.190.80:FF:000002">
    <property type="entry name" value="Inositol-1-monophosphatase"/>
    <property type="match status" value="1"/>
</dbReference>
<dbReference type="EC" id="3.1.3.25" evidence="10"/>
<dbReference type="GO" id="GO:0046854">
    <property type="term" value="P:phosphatidylinositol phosphate biosynthetic process"/>
    <property type="evidence" value="ECO:0007669"/>
    <property type="project" value="InterPro"/>
</dbReference>
<evidence type="ECO:0000313" key="11">
    <source>
        <dbReference type="EMBL" id="EHL29195.1"/>
    </source>
</evidence>
<dbReference type="HOGENOM" id="CLU_044118_0_4_6"/>
<keyword evidence="5 10" id="KW-0378">Hydrolase</keyword>
<feature type="binding site" evidence="9">
    <location>
        <position position="86"/>
    </location>
    <ligand>
        <name>Mg(2+)</name>
        <dbReference type="ChEBI" id="CHEBI:18420"/>
        <label>1</label>
        <note>catalytic</note>
    </ligand>
</feature>
<feature type="binding site" evidence="9">
    <location>
        <position position="85"/>
    </location>
    <ligand>
        <name>Mg(2+)</name>
        <dbReference type="ChEBI" id="CHEBI:18420"/>
        <label>1</label>
        <note>catalytic</note>
    </ligand>
</feature>
<dbReference type="GO" id="GO:0008934">
    <property type="term" value="F:inositol monophosphate 1-phosphatase activity"/>
    <property type="evidence" value="ECO:0007669"/>
    <property type="project" value="InterPro"/>
</dbReference>
<evidence type="ECO:0000256" key="10">
    <source>
        <dbReference type="RuleBase" id="RU364068"/>
    </source>
</evidence>
<dbReference type="EMBL" id="JH413849">
    <property type="protein sequence ID" value="EHL29195.1"/>
    <property type="molecule type" value="Genomic_DNA"/>
</dbReference>
<dbReference type="PANTHER" id="PTHR20854">
    <property type="entry name" value="INOSITOL MONOPHOSPHATASE"/>
    <property type="match status" value="1"/>
</dbReference>
<dbReference type="PROSITE" id="PS00629">
    <property type="entry name" value="IMP_1"/>
    <property type="match status" value="1"/>
</dbReference>
<dbReference type="PROSITE" id="PS00630">
    <property type="entry name" value="IMP_2"/>
    <property type="match status" value="1"/>
</dbReference>
<evidence type="ECO:0000256" key="6">
    <source>
        <dbReference type="ARBA" id="ARBA00022814"/>
    </source>
</evidence>
<dbReference type="CDD" id="cd01639">
    <property type="entry name" value="IMPase"/>
    <property type="match status" value="1"/>
</dbReference>
<dbReference type="SUPFAM" id="SSF56655">
    <property type="entry name" value="Carbohydrate phosphatase"/>
    <property type="match status" value="1"/>
</dbReference>
<evidence type="ECO:0000256" key="7">
    <source>
        <dbReference type="ARBA" id="ARBA00022842"/>
    </source>
</evidence>
<sequence>MEPLLNIAVNAARQAGEIIIRHMEQVDRLKITAKSNTEYFSEVDIKAEQVIINTIRKAYPEHGILAEESGLQEGDGESIWIIDPLDGTSNYLHGFPFFSVSIALKVKGRIEHGVIYDPLRHECFAASRGRGARLNDRRIRVSKQTQLSTSLLGTGFPSRDATIGQRYLPTFEALFGKCAGVRRTGSAALDLAYVASGRLDGFWELGLRPWDLAAGSLLIREAGGLISDLYGGDDFLKHGDVVAGTPKVFKALLQTISPTLK</sequence>
<evidence type="ECO:0000256" key="1">
    <source>
        <dbReference type="ARBA" id="ARBA00001033"/>
    </source>
</evidence>
<keyword evidence="12" id="KW-1185">Reference proteome</keyword>
<dbReference type="Gene3D" id="3.30.540.10">
    <property type="entry name" value="Fructose-1,6-Bisphosphatase, subunit A, domain 1"/>
    <property type="match status" value="1"/>
</dbReference>
<comment type="catalytic activity">
    <reaction evidence="1 10">
        <text>a myo-inositol phosphate + H2O = myo-inositol + phosphate</text>
        <dbReference type="Rhea" id="RHEA:24056"/>
        <dbReference type="ChEBI" id="CHEBI:15377"/>
        <dbReference type="ChEBI" id="CHEBI:17268"/>
        <dbReference type="ChEBI" id="CHEBI:43474"/>
        <dbReference type="ChEBI" id="CHEBI:84139"/>
        <dbReference type="EC" id="3.1.3.25"/>
    </reaction>
</comment>
<dbReference type="RefSeq" id="WP_006872775.1">
    <property type="nucleotide sequence ID" value="NZ_JH413849.1"/>
</dbReference>
<dbReference type="InterPro" id="IPR020583">
    <property type="entry name" value="Inositol_monoP_metal-BS"/>
</dbReference>
<evidence type="ECO:0000256" key="2">
    <source>
        <dbReference type="ARBA" id="ARBA00001946"/>
    </source>
</evidence>
<dbReference type="GO" id="GO:0031564">
    <property type="term" value="P:transcription antitermination"/>
    <property type="evidence" value="ECO:0007669"/>
    <property type="project" value="UniProtKB-KW"/>
</dbReference>
<proteinExistence type="inferred from homology"/>
<evidence type="ECO:0000256" key="4">
    <source>
        <dbReference type="ARBA" id="ARBA00022723"/>
    </source>
</evidence>
<dbReference type="Gene3D" id="3.40.190.80">
    <property type="match status" value="1"/>
</dbReference>
<protein>
    <recommendedName>
        <fullName evidence="10">Inositol-1-monophosphatase</fullName>
        <ecNumber evidence="10">3.1.3.25</ecNumber>
    </recommendedName>
</protein>
<keyword evidence="7 9" id="KW-0460">Magnesium</keyword>
<dbReference type="InterPro" id="IPR020550">
    <property type="entry name" value="Inositol_monophosphatase_CS"/>
</dbReference>
<dbReference type="InterPro" id="IPR000760">
    <property type="entry name" value="Inositol_monophosphatase-like"/>
</dbReference>
<feature type="binding site" evidence="9">
    <location>
        <position position="67"/>
    </location>
    <ligand>
        <name>Mg(2+)</name>
        <dbReference type="ChEBI" id="CHEBI:18420"/>
        <label>1</label>
        <note>catalytic</note>
    </ligand>
</feature>
<dbReference type="InterPro" id="IPR022337">
    <property type="entry name" value="Inositol_monophosphatase_SuhB"/>
</dbReference>
<dbReference type="GO" id="GO:0007165">
    <property type="term" value="P:signal transduction"/>
    <property type="evidence" value="ECO:0007669"/>
    <property type="project" value="TreeGrafter"/>
</dbReference>
<dbReference type="GO" id="GO:0006020">
    <property type="term" value="P:inositol metabolic process"/>
    <property type="evidence" value="ECO:0007669"/>
    <property type="project" value="TreeGrafter"/>
</dbReference>
<comment type="cofactor">
    <cofactor evidence="2 9 10">
        <name>Mg(2+)</name>
        <dbReference type="ChEBI" id="CHEBI:18420"/>
    </cofactor>
</comment>
<keyword evidence="6" id="KW-0889">Transcription antitermination</keyword>
<gene>
    <name evidence="11" type="ORF">LDG_8914</name>
</gene>
<evidence type="ECO:0000256" key="9">
    <source>
        <dbReference type="PIRSR" id="PIRSR600760-2"/>
    </source>
</evidence>
<accession>G9EUC1</accession>
<organism evidence="11 12">
    <name type="scientific">Legionella drancourtii LLAP12</name>
    <dbReference type="NCBI Taxonomy" id="658187"/>
    <lineage>
        <taxon>Bacteria</taxon>
        <taxon>Pseudomonadati</taxon>
        <taxon>Pseudomonadota</taxon>
        <taxon>Gammaproteobacteria</taxon>
        <taxon>Legionellales</taxon>
        <taxon>Legionellaceae</taxon>
        <taxon>Legionella</taxon>
    </lineage>
</organism>
<keyword evidence="6" id="KW-0805">Transcription regulation</keyword>
<keyword evidence="4 9" id="KW-0479">Metal-binding</keyword>
<evidence type="ECO:0000256" key="8">
    <source>
        <dbReference type="ARBA" id="ARBA00058693"/>
    </source>
</evidence>
<dbReference type="Proteomes" id="UP000002770">
    <property type="component" value="Unassembled WGS sequence"/>
</dbReference>
<keyword evidence="6" id="KW-0804">Transcription</keyword>
<dbReference type="STRING" id="658187.LDG_8914"/>
<comment type="function">
    <text evidence="8">Part of the processive rRNA transcription and antitermination complex (rrnTAC). The complex forms an RNA-chaperone ring around the RNA exit tunnel of RNA polymerase (RNAP). It supports rapid transcription and antitermination of rRNA operons, cotranscriptional rRNA folding, and annealing of distal rRNA regions to allow correct ribosome biogenesis. This subunit may play a central role in organizing the structure.</text>
</comment>
<dbReference type="PRINTS" id="PR01959">
    <property type="entry name" value="SBIMPHPHTASE"/>
</dbReference>
<dbReference type="PANTHER" id="PTHR20854:SF4">
    <property type="entry name" value="INOSITOL-1-MONOPHOSPHATASE-RELATED"/>
    <property type="match status" value="1"/>
</dbReference>
<dbReference type="InParanoid" id="G9EUC1"/>
<feature type="binding site" evidence="9">
    <location>
        <position position="211"/>
    </location>
    <ligand>
        <name>Mg(2+)</name>
        <dbReference type="ChEBI" id="CHEBI:18420"/>
        <label>1</label>
        <note>catalytic</note>
    </ligand>
</feature>